<gene>
    <name evidence="6" type="ORF">IMCC3317_44640</name>
</gene>
<evidence type="ECO:0000256" key="3">
    <source>
        <dbReference type="ARBA" id="ARBA00022989"/>
    </source>
</evidence>
<dbReference type="InterPro" id="IPR019109">
    <property type="entry name" value="MamF_MmsF"/>
</dbReference>
<keyword evidence="3 5" id="KW-1133">Transmembrane helix</keyword>
<keyword evidence="2 5" id="KW-0812">Transmembrane</keyword>
<comment type="subcellular location">
    <subcellularLocation>
        <location evidence="1">Membrane</location>
        <topology evidence="1">Multi-pass membrane protein</topology>
    </subcellularLocation>
</comment>
<evidence type="ECO:0000256" key="5">
    <source>
        <dbReference type="SAM" id="Phobius"/>
    </source>
</evidence>
<evidence type="ECO:0008006" key="8">
    <source>
        <dbReference type="Google" id="ProtNLM"/>
    </source>
</evidence>
<proteinExistence type="predicted"/>
<dbReference type="RefSeq" id="WP_160131571.1">
    <property type="nucleotide sequence ID" value="NZ_CP019288.1"/>
</dbReference>
<dbReference type="OrthoDB" id="9808930at2"/>
<dbReference type="EMBL" id="CP019288">
    <property type="protein sequence ID" value="QHI39063.1"/>
    <property type="molecule type" value="Genomic_DNA"/>
</dbReference>
<reference evidence="6 7" key="1">
    <citation type="journal article" date="2013" name="Int. J. Syst. Evol. Microbiol.">
        <title>Kordia antarctica sp. nov., isolated from Antarctic seawater.</title>
        <authorList>
            <person name="Baek K."/>
            <person name="Choi A."/>
            <person name="Kang I."/>
            <person name="Lee K."/>
            <person name="Cho J.C."/>
        </authorList>
    </citation>
    <scope>NUCLEOTIDE SEQUENCE [LARGE SCALE GENOMIC DNA]</scope>
    <source>
        <strain evidence="6 7">IMCC3317</strain>
    </source>
</reference>
<feature type="transmembrane region" description="Helical" evidence="5">
    <location>
        <begin position="24"/>
        <end position="41"/>
    </location>
</feature>
<keyword evidence="7" id="KW-1185">Reference proteome</keyword>
<accession>A0A7L4ZQQ3</accession>
<feature type="transmembrane region" description="Helical" evidence="5">
    <location>
        <begin position="62"/>
        <end position="82"/>
    </location>
</feature>
<name>A0A7L4ZQQ3_9FLAO</name>
<dbReference type="Pfam" id="PF09685">
    <property type="entry name" value="MamF_MmsF"/>
    <property type="match status" value="1"/>
</dbReference>
<evidence type="ECO:0000256" key="1">
    <source>
        <dbReference type="ARBA" id="ARBA00004141"/>
    </source>
</evidence>
<dbReference type="KEGG" id="kan:IMCC3317_44640"/>
<dbReference type="AlphaFoldDB" id="A0A7L4ZQQ3"/>
<keyword evidence="4 5" id="KW-0472">Membrane</keyword>
<evidence type="ECO:0000313" key="7">
    <source>
        <dbReference type="Proteomes" id="UP000464657"/>
    </source>
</evidence>
<protein>
    <recommendedName>
        <fullName evidence="8">DUF4870 domain-containing protein</fullName>
    </recommendedName>
</protein>
<evidence type="ECO:0000313" key="6">
    <source>
        <dbReference type="EMBL" id="QHI39063.1"/>
    </source>
</evidence>
<dbReference type="Proteomes" id="UP000464657">
    <property type="component" value="Chromosome"/>
</dbReference>
<evidence type="ECO:0000256" key="2">
    <source>
        <dbReference type="ARBA" id="ARBA00022692"/>
    </source>
</evidence>
<feature type="transmembrane region" description="Helical" evidence="5">
    <location>
        <begin position="109"/>
        <end position="135"/>
    </location>
</feature>
<evidence type="ECO:0000256" key="4">
    <source>
        <dbReference type="ARBA" id="ARBA00023136"/>
    </source>
</evidence>
<organism evidence="6 7">
    <name type="scientific">Kordia antarctica</name>
    <dbReference type="NCBI Taxonomy" id="1218801"/>
    <lineage>
        <taxon>Bacteria</taxon>
        <taxon>Pseudomonadati</taxon>
        <taxon>Bacteroidota</taxon>
        <taxon>Flavobacteriia</taxon>
        <taxon>Flavobacteriales</taxon>
        <taxon>Flavobacteriaceae</taxon>
        <taxon>Kordia</taxon>
    </lineage>
</organism>
<sequence length="154" mass="17741">MDTAITKHQKNVATVLHATTFSKYFFPFGNFILPLILWAMYKKESEYIDHHGKEALNFQLSLFCYKVVAAMFAIPFFILFQIHTTNTWNILGFNSFSIDLNDGFNMHQLTIAGIVIGIGHLLFFAVNITYTILAAMKANEGEKYRYPLTIRFIK</sequence>